<dbReference type="EMBL" id="JBGBPQ010000003">
    <property type="protein sequence ID" value="KAL1526266.1"/>
    <property type="molecule type" value="Genomic_DNA"/>
</dbReference>
<keyword evidence="1" id="KW-0812">Transmembrane</keyword>
<evidence type="ECO:0000313" key="2">
    <source>
        <dbReference type="EMBL" id="KAL1526266.1"/>
    </source>
</evidence>
<comment type="caution">
    <text evidence="2">The sequence shown here is derived from an EMBL/GenBank/DDBJ whole genome shotgun (WGS) entry which is preliminary data.</text>
</comment>
<evidence type="ECO:0000256" key="1">
    <source>
        <dbReference type="SAM" id="Phobius"/>
    </source>
</evidence>
<keyword evidence="3" id="KW-1185">Reference proteome</keyword>
<dbReference type="PANTHER" id="PTHR40849:SF2">
    <property type="entry name" value="RGS DOMAIN-CONTAINING PROTEIN"/>
    <property type="match status" value="1"/>
</dbReference>
<dbReference type="CDD" id="cd23767">
    <property type="entry name" value="IQCD"/>
    <property type="match status" value="1"/>
</dbReference>
<dbReference type="AlphaFoldDB" id="A0AB34JWH4"/>
<dbReference type="PROSITE" id="PS50096">
    <property type="entry name" value="IQ"/>
    <property type="match status" value="1"/>
</dbReference>
<evidence type="ECO:0008006" key="4">
    <source>
        <dbReference type="Google" id="ProtNLM"/>
    </source>
</evidence>
<evidence type="ECO:0000313" key="3">
    <source>
        <dbReference type="Proteomes" id="UP001515480"/>
    </source>
</evidence>
<keyword evidence="1" id="KW-1133">Transmembrane helix</keyword>
<proteinExistence type="predicted"/>
<feature type="transmembrane region" description="Helical" evidence="1">
    <location>
        <begin position="392"/>
        <end position="409"/>
    </location>
</feature>
<sequence length="467" mass="54648">MVGWGEWAAGWKRWLWGTRDEADAEHEHSGESWSPTAVLSSYGRRKYHQLVDSQLDSFMPFMKNYLLSYIVETEANEKSTEVVAGEWQETWPDIELDLRWKLRRKLGVPDTEEQKLLYHLRLDHWAKYPPLRGSSGWPQPFTALRARILHMMHPADEHQDRRVYYVLLILNLSAMFQLCNWTMFVHFLLIDKSDEHQLVLYILANKGYHFIVYGAIQFVQNAAAYFNCVLEDIDMNHPCSDGAPGRNLDGNFEYYIEFMFEQIRIASVWYAFYLLRRSKGGPARMARLELARLGEASSSISSETLAEEFGLAERHERGGVLRFMFAYDLACFIFCYAFGALNLIWKMQTFDCTTHNCTVFVNPVRGHIPFLIEHFKLLRDWRFTMTLDFSETTYSLLTFPFFLLCMRPLRKYMIGSRPTGYDRAGNLQAELNFAQKEERARLEAMKMNAERAATLIQARMRGKQARV</sequence>
<feature type="transmembrane region" description="Helical" evidence="1">
    <location>
        <begin position="163"/>
        <end position="190"/>
    </location>
</feature>
<gene>
    <name evidence="2" type="ORF">AB1Y20_014985</name>
</gene>
<name>A0AB34JWH4_PRYPA</name>
<dbReference type="Proteomes" id="UP001515480">
    <property type="component" value="Unassembled WGS sequence"/>
</dbReference>
<protein>
    <recommendedName>
        <fullName evidence="4">Autophagy-related protein 9</fullName>
    </recommendedName>
</protein>
<dbReference type="PANTHER" id="PTHR40849">
    <property type="entry name" value="C2 CALCIUM-DEPENDENT MEMBRANE TARGETING"/>
    <property type="match status" value="1"/>
</dbReference>
<accession>A0AB34JWH4</accession>
<reference evidence="2 3" key="1">
    <citation type="journal article" date="2024" name="Science">
        <title>Giant polyketide synthase enzymes in the biosynthesis of giant marine polyether toxins.</title>
        <authorList>
            <person name="Fallon T.R."/>
            <person name="Shende V.V."/>
            <person name="Wierzbicki I.H."/>
            <person name="Pendleton A.L."/>
            <person name="Watervoot N.F."/>
            <person name="Auber R.P."/>
            <person name="Gonzalez D.J."/>
            <person name="Wisecaver J.H."/>
            <person name="Moore B.S."/>
        </authorList>
    </citation>
    <scope>NUCLEOTIDE SEQUENCE [LARGE SCALE GENOMIC DNA]</scope>
    <source>
        <strain evidence="2 3">12B1</strain>
    </source>
</reference>
<feature type="transmembrane region" description="Helical" evidence="1">
    <location>
        <begin position="324"/>
        <end position="345"/>
    </location>
</feature>
<keyword evidence="1" id="KW-0472">Membrane</keyword>
<organism evidence="2 3">
    <name type="scientific">Prymnesium parvum</name>
    <name type="common">Toxic golden alga</name>
    <dbReference type="NCBI Taxonomy" id="97485"/>
    <lineage>
        <taxon>Eukaryota</taxon>
        <taxon>Haptista</taxon>
        <taxon>Haptophyta</taxon>
        <taxon>Prymnesiophyceae</taxon>
        <taxon>Prymnesiales</taxon>
        <taxon>Prymnesiaceae</taxon>
        <taxon>Prymnesium</taxon>
    </lineage>
</organism>